<sequence length="190" mass="21327">MASKRRNLPSLLSSICKLSEDKDTPLFDLPHVEALFHRLGSMFGYAQGNADVSGLRKYLTGDLTRLVISFARLPHLGRPMKDLQEFCRWRTHKTSPKADSSLRVGFARPLEMPSRRLRTRKMAKRRPKEDDLEGYPPPPTVTTPKVAWRRPDPGTPLLGDLVHVEKWGQTRAWPVGSCAGGFRSAASTPP</sequence>
<keyword evidence="3" id="KW-1185">Reference proteome</keyword>
<evidence type="ECO:0000256" key="1">
    <source>
        <dbReference type="SAM" id="MobiDB-lite"/>
    </source>
</evidence>
<feature type="region of interest" description="Disordered" evidence="1">
    <location>
        <begin position="119"/>
        <end position="152"/>
    </location>
</feature>
<evidence type="ECO:0000313" key="3">
    <source>
        <dbReference type="Proteomes" id="UP001558652"/>
    </source>
</evidence>
<comment type="caution">
    <text evidence="2">The sequence shown here is derived from an EMBL/GenBank/DDBJ whole genome shotgun (WGS) entry which is preliminary data.</text>
</comment>
<dbReference type="EMBL" id="JBFDAA010000004">
    <property type="protein sequence ID" value="KAL1138184.1"/>
    <property type="molecule type" value="Genomic_DNA"/>
</dbReference>
<organism evidence="2 3">
    <name type="scientific">Ranatra chinensis</name>
    <dbReference type="NCBI Taxonomy" id="642074"/>
    <lineage>
        <taxon>Eukaryota</taxon>
        <taxon>Metazoa</taxon>
        <taxon>Ecdysozoa</taxon>
        <taxon>Arthropoda</taxon>
        <taxon>Hexapoda</taxon>
        <taxon>Insecta</taxon>
        <taxon>Pterygota</taxon>
        <taxon>Neoptera</taxon>
        <taxon>Paraneoptera</taxon>
        <taxon>Hemiptera</taxon>
        <taxon>Heteroptera</taxon>
        <taxon>Panheteroptera</taxon>
        <taxon>Nepomorpha</taxon>
        <taxon>Nepidae</taxon>
        <taxon>Ranatrinae</taxon>
        <taxon>Ranatra</taxon>
    </lineage>
</organism>
<evidence type="ECO:0000313" key="2">
    <source>
        <dbReference type="EMBL" id="KAL1138184.1"/>
    </source>
</evidence>
<accession>A0ABD0YSF9</accession>
<protein>
    <submittedName>
        <fullName evidence="2">Uncharacterized protein</fullName>
    </submittedName>
</protein>
<gene>
    <name evidence="2" type="ORF">AAG570_009876</name>
</gene>
<proteinExistence type="predicted"/>
<name>A0ABD0YSF9_9HEMI</name>
<dbReference type="AlphaFoldDB" id="A0ABD0YSF9"/>
<dbReference type="Proteomes" id="UP001558652">
    <property type="component" value="Unassembled WGS sequence"/>
</dbReference>
<reference evidence="2 3" key="1">
    <citation type="submission" date="2024-07" db="EMBL/GenBank/DDBJ databases">
        <title>Chromosome-level genome assembly of the water stick insect Ranatra chinensis (Heteroptera: Nepidae).</title>
        <authorList>
            <person name="Liu X."/>
        </authorList>
    </citation>
    <scope>NUCLEOTIDE SEQUENCE [LARGE SCALE GENOMIC DNA]</scope>
    <source>
        <strain evidence="2">Cailab_2021Rc</strain>
        <tissue evidence="2">Muscle</tissue>
    </source>
</reference>